<evidence type="ECO:0000313" key="3">
    <source>
        <dbReference type="EMBL" id="REF01171.1"/>
    </source>
</evidence>
<dbReference type="InterPro" id="IPR036291">
    <property type="entry name" value="NAD(P)-bd_dom_sf"/>
</dbReference>
<dbReference type="OrthoDB" id="3178062at2"/>
<accession>A0A3D9T2U6</accession>
<dbReference type="SMART" id="SM00822">
    <property type="entry name" value="PKS_KR"/>
    <property type="match status" value="1"/>
</dbReference>
<name>A0A3D9T2U6_9ACTN</name>
<dbReference type="GO" id="GO:0008202">
    <property type="term" value="P:steroid metabolic process"/>
    <property type="evidence" value="ECO:0007669"/>
    <property type="project" value="TreeGrafter"/>
</dbReference>
<evidence type="ECO:0000256" key="1">
    <source>
        <dbReference type="RuleBase" id="RU000363"/>
    </source>
</evidence>
<dbReference type="EMBL" id="QTTT01000001">
    <property type="protein sequence ID" value="REF01171.1"/>
    <property type="molecule type" value="Genomic_DNA"/>
</dbReference>
<organism evidence="3 4">
    <name type="scientific">Thermomonospora umbrina</name>
    <dbReference type="NCBI Taxonomy" id="111806"/>
    <lineage>
        <taxon>Bacteria</taxon>
        <taxon>Bacillati</taxon>
        <taxon>Actinomycetota</taxon>
        <taxon>Actinomycetes</taxon>
        <taxon>Streptosporangiales</taxon>
        <taxon>Thermomonosporaceae</taxon>
        <taxon>Thermomonospora</taxon>
    </lineage>
</organism>
<dbReference type="Proteomes" id="UP000256661">
    <property type="component" value="Unassembled WGS sequence"/>
</dbReference>
<dbReference type="Gene3D" id="3.40.50.720">
    <property type="entry name" value="NAD(P)-binding Rossmann-like Domain"/>
    <property type="match status" value="1"/>
</dbReference>
<dbReference type="PRINTS" id="PR00081">
    <property type="entry name" value="GDHRDH"/>
</dbReference>
<gene>
    <name evidence="3" type="ORF">DFJ69_6771</name>
</gene>
<dbReference type="PANTHER" id="PTHR43313:SF1">
    <property type="entry name" value="3BETA-HYDROXYSTEROID DEHYDROGENASE DHS-16"/>
    <property type="match status" value="1"/>
</dbReference>
<proteinExistence type="inferred from homology"/>
<dbReference type="Pfam" id="PF00106">
    <property type="entry name" value="adh_short"/>
    <property type="match status" value="1"/>
</dbReference>
<feature type="domain" description="Ketoreductase" evidence="2">
    <location>
        <begin position="5"/>
        <end position="181"/>
    </location>
</feature>
<reference evidence="3 4" key="1">
    <citation type="submission" date="2018-08" db="EMBL/GenBank/DDBJ databases">
        <title>Sequencing the genomes of 1000 actinobacteria strains.</title>
        <authorList>
            <person name="Klenk H.-P."/>
        </authorList>
    </citation>
    <scope>NUCLEOTIDE SEQUENCE [LARGE SCALE GENOMIC DNA]</scope>
    <source>
        <strain evidence="3 4">DSM 43927</strain>
    </source>
</reference>
<sequence>MTEGKAILITGATGGIGAALVRALSARGRTVYAGARGDAPDLASLPGVRVVRLDVTDAAGVAEAAAEVRAAQGGRGLHAVVNNAGLIVQGPMELVPPEELRRQFEVNVHGPAIVTRAFLPLLREGRGRVVNVSAASALAAPPGLGPIAASKAALESLSDATRLELAPWGIPVSVVRPGAVSTAIFGKAEEAARIALRRADPEAVAMYRPMLDAIERTIADQSPAPVDGVVRTLIKAIEARRPRRHYTCGRDARLLAVVSRLPAGPRDRIVASAFGLRRLPRPPAGASATGPANTAG</sequence>
<dbReference type="InterPro" id="IPR002347">
    <property type="entry name" value="SDR_fam"/>
</dbReference>
<protein>
    <submittedName>
        <fullName evidence="3">Short-subunit dehydrogenase</fullName>
    </submittedName>
</protein>
<dbReference type="SUPFAM" id="SSF51735">
    <property type="entry name" value="NAD(P)-binding Rossmann-fold domains"/>
    <property type="match status" value="1"/>
</dbReference>
<evidence type="ECO:0000313" key="4">
    <source>
        <dbReference type="Proteomes" id="UP000256661"/>
    </source>
</evidence>
<dbReference type="PRINTS" id="PR00080">
    <property type="entry name" value="SDRFAMILY"/>
</dbReference>
<dbReference type="RefSeq" id="WP_116026239.1">
    <property type="nucleotide sequence ID" value="NZ_QTTT01000001.1"/>
</dbReference>
<comment type="similarity">
    <text evidence="1">Belongs to the short-chain dehydrogenases/reductases (SDR) family.</text>
</comment>
<evidence type="ECO:0000259" key="2">
    <source>
        <dbReference type="SMART" id="SM00822"/>
    </source>
</evidence>
<dbReference type="PANTHER" id="PTHR43313">
    <property type="entry name" value="SHORT-CHAIN DEHYDROGENASE/REDUCTASE FAMILY 9C"/>
    <property type="match status" value="1"/>
</dbReference>
<keyword evidence="4" id="KW-1185">Reference proteome</keyword>
<comment type="caution">
    <text evidence="3">The sequence shown here is derived from an EMBL/GenBank/DDBJ whole genome shotgun (WGS) entry which is preliminary data.</text>
</comment>
<dbReference type="AlphaFoldDB" id="A0A3D9T2U6"/>
<dbReference type="InterPro" id="IPR057326">
    <property type="entry name" value="KR_dom"/>
</dbReference>
<dbReference type="GO" id="GO:0016491">
    <property type="term" value="F:oxidoreductase activity"/>
    <property type="evidence" value="ECO:0007669"/>
    <property type="project" value="TreeGrafter"/>
</dbReference>